<dbReference type="GeneID" id="66073150"/>
<dbReference type="RefSeq" id="XP_043013129.1">
    <property type="nucleotide sequence ID" value="XM_043148530.1"/>
</dbReference>
<evidence type="ECO:0000313" key="2">
    <source>
        <dbReference type="EMBL" id="KAG7096659.1"/>
    </source>
</evidence>
<protein>
    <submittedName>
        <fullName evidence="2">Uncharacterized protein</fullName>
    </submittedName>
</protein>
<reference evidence="2" key="1">
    <citation type="journal article" date="2021" name="Genome Biol. Evol.">
        <title>The assembled and annotated genome of the fairy-ring fungus Marasmius oreades.</title>
        <authorList>
            <person name="Hiltunen M."/>
            <person name="Ament-Velasquez S.L."/>
            <person name="Johannesson H."/>
        </authorList>
    </citation>
    <scope>NUCLEOTIDE SEQUENCE</scope>
    <source>
        <strain evidence="2">03SP1</strain>
    </source>
</reference>
<dbReference type="KEGG" id="more:E1B28_004074"/>
<sequence>MPLQRLARNDITSAITKSPWTTNFRHLLPVTKRLKRALERPTWKTFSKKVAETRDRIKYWNVVPGDQIRLLRDTRGTLQEVLAINKFRNRVYVRGLQYQQEEADEQVRRKNKNYHYSRCQLYLGEYEFPAKDGTTKPQTLPVFAKRLGSSPPKWNSFLRRYQWDRYATATTPTIPHLKGERINIPWPKPEPRTHAEPTRYDTPRGEVVKVTYQPPPFTPTLKGLIPRTPTEREFLSSLYNSPKHTHQQQQVEQFLFKELSNPHSRAKKLKRWQSAQIQKKALLKSMIDDELKDLSGRTVGEARAEATFKWRQNLDQEKKALRKARWQRRGGEAKLERKHVRRLRKEEKKRDRLTALTLKEEPNQVVPIV</sequence>
<feature type="compositionally biased region" description="Basic and acidic residues" evidence="1">
    <location>
        <begin position="189"/>
        <end position="200"/>
    </location>
</feature>
<dbReference type="EMBL" id="CM032182">
    <property type="protein sequence ID" value="KAG7096659.1"/>
    <property type="molecule type" value="Genomic_DNA"/>
</dbReference>
<comment type="caution">
    <text evidence="2">The sequence shown here is derived from an EMBL/GenBank/DDBJ whole genome shotgun (WGS) entry which is preliminary data.</text>
</comment>
<evidence type="ECO:0000313" key="3">
    <source>
        <dbReference type="Proteomes" id="UP001049176"/>
    </source>
</evidence>
<organism evidence="2 3">
    <name type="scientific">Marasmius oreades</name>
    <name type="common">fairy-ring Marasmius</name>
    <dbReference type="NCBI Taxonomy" id="181124"/>
    <lineage>
        <taxon>Eukaryota</taxon>
        <taxon>Fungi</taxon>
        <taxon>Dikarya</taxon>
        <taxon>Basidiomycota</taxon>
        <taxon>Agaricomycotina</taxon>
        <taxon>Agaricomycetes</taxon>
        <taxon>Agaricomycetidae</taxon>
        <taxon>Agaricales</taxon>
        <taxon>Marasmiineae</taxon>
        <taxon>Marasmiaceae</taxon>
        <taxon>Marasmius</taxon>
    </lineage>
</organism>
<feature type="region of interest" description="Disordered" evidence="1">
    <location>
        <begin position="179"/>
        <end position="200"/>
    </location>
</feature>
<dbReference type="OrthoDB" id="359154at2759"/>
<accession>A0A9P8ACF2</accession>
<evidence type="ECO:0000256" key="1">
    <source>
        <dbReference type="SAM" id="MobiDB-lite"/>
    </source>
</evidence>
<dbReference type="AlphaFoldDB" id="A0A9P8ACF2"/>
<proteinExistence type="predicted"/>
<name>A0A9P8ACF2_9AGAR</name>
<gene>
    <name evidence="2" type="ORF">E1B28_004074</name>
</gene>
<dbReference type="Proteomes" id="UP001049176">
    <property type="component" value="Chromosome 2"/>
</dbReference>
<keyword evidence="3" id="KW-1185">Reference proteome</keyword>